<keyword evidence="3" id="KW-0496">Mitochondrion</keyword>
<dbReference type="PANTHER" id="PTHR21588">
    <property type="entry name" value="COILED-COIL-HELIX-COILED-COIL-HELIX DOMAIN CONTAINING 6"/>
    <property type="match status" value="1"/>
</dbReference>
<keyword evidence="1" id="KW-0519">Myristate</keyword>
<evidence type="ECO:0000256" key="5">
    <source>
        <dbReference type="ARBA" id="ARBA00023157"/>
    </source>
</evidence>
<evidence type="ECO:0000256" key="4">
    <source>
        <dbReference type="ARBA" id="ARBA00023136"/>
    </source>
</evidence>
<evidence type="ECO:0000256" key="2">
    <source>
        <dbReference type="ARBA" id="ARBA00022792"/>
    </source>
</evidence>
<feature type="compositionally biased region" description="Pro residues" evidence="9">
    <location>
        <begin position="93"/>
        <end position="112"/>
    </location>
</feature>
<keyword evidence="6" id="KW-0449">Lipoprotein</keyword>
<feature type="compositionally biased region" description="Basic and acidic residues" evidence="9">
    <location>
        <begin position="30"/>
        <end position="41"/>
    </location>
</feature>
<dbReference type="RefSeq" id="XP_042592361.1">
    <property type="nucleotide sequence ID" value="XM_042736427.1"/>
</dbReference>
<dbReference type="GeneID" id="109073499"/>
<dbReference type="Proteomes" id="UP001155660">
    <property type="component" value="Chromosome A4"/>
</dbReference>
<keyword evidence="4" id="KW-0472">Membrane</keyword>
<keyword evidence="5" id="KW-1015">Disulfide bond</keyword>
<dbReference type="Pfam" id="PF05300">
    <property type="entry name" value="MIC19_MIC25"/>
    <property type="match status" value="1"/>
</dbReference>
<keyword evidence="2" id="KW-0999">Mitochondrion inner membrane</keyword>
<feature type="compositionally biased region" description="Low complexity" evidence="9">
    <location>
        <begin position="113"/>
        <end position="127"/>
    </location>
</feature>
<evidence type="ECO:0000256" key="6">
    <source>
        <dbReference type="ARBA" id="ARBA00023288"/>
    </source>
</evidence>
<reference evidence="10" key="1">
    <citation type="submission" date="2025-08" db="UniProtKB">
        <authorList>
            <consortium name="RefSeq"/>
        </authorList>
    </citation>
    <scope>IDENTIFICATION</scope>
    <source>
        <tissue evidence="10">Muscle</tissue>
    </source>
</reference>
<evidence type="ECO:0000256" key="1">
    <source>
        <dbReference type="ARBA" id="ARBA00022707"/>
    </source>
</evidence>
<feature type="region of interest" description="Disordered" evidence="9">
    <location>
        <begin position="30"/>
        <end position="127"/>
    </location>
</feature>
<comment type="subcellular location">
    <subcellularLocation>
        <location evidence="7">Mitochondrion inner membrane</location>
        <topology evidence="7">Lipid-anchor</topology>
    </subcellularLocation>
</comment>
<dbReference type="AlphaFoldDB" id="A0A9Q9X0J5"/>
<accession>A0A9Q9X0J5</accession>
<gene>
    <name evidence="10" type="primary">LOC109073499</name>
</gene>
<feature type="compositionally biased region" description="Pro residues" evidence="9">
    <location>
        <begin position="42"/>
        <end position="58"/>
    </location>
</feature>
<evidence type="ECO:0000256" key="9">
    <source>
        <dbReference type="SAM" id="MobiDB-lite"/>
    </source>
</evidence>
<evidence type="ECO:0000256" key="3">
    <source>
        <dbReference type="ARBA" id="ARBA00023128"/>
    </source>
</evidence>
<protein>
    <submittedName>
        <fullName evidence="10">Carbohydrate-responsive element-binding protein-like</fullName>
    </submittedName>
</protein>
<dbReference type="InterPro" id="IPR052632">
    <property type="entry name" value="MICOS_subunit_Mic19"/>
</dbReference>
<dbReference type="GO" id="GO:0007007">
    <property type="term" value="P:inner mitochondrial membrane organization"/>
    <property type="evidence" value="ECO:0007669"/>
    <property type="project" value="TreeGrafter"/>
</dbReference>
<dbReference type="GO" id="GO:0061617">
    <property type="term" value="C:MICOS complex"/>
    <property type="evidence" value="ECO:0007669"/>
    <property type="project" value="InterPro"/>
</dbReference>
<dbReference type="InterPro" id="IPR007964">
    <property type="entry name" value="MIC19/MIC25"/>
</dbReference>
<organism evidence="10">
    <name type="scientific">Cyprinus carpio</name>
    <name type="common">Common carp</name>
    <dbReference type="NCBI Taxonomy" id="7962"/>
    <lineage>
        <taxon>Eukaryota</taxon>
        <taxon>Metazoa</taxon>
        <taxon>Chordata</taxon>
        <taxon>Craniata</taxon>
        <taxon>Vertebrata</taxon>
        <taxon>Euteleostomi</taxon>
        <taxon>Actinopterygii</taxon>
        <taxon>Neopterygii</taxon>
        <taxon>Teleostei</taxon>
        <taxon>Ostariophysi</taxon>
        <taxon>Cypriniformes</taxon>
        <taxon>Cyprinidae</taxon>
        <taxon>Cyprininae</taxon>
        <taxon>Cyprinus</taxon>
    </lineage>
</organism>
<dbReference type="OrthoDB" id="9944291at2759"/>
<feature type="coiled-coil region" evidence="8">
    <location>
        <begin position="319"/>
        <end position="389"/>
    </location>
</feature>
<sequence>MGANNSTRRVSFESDENENITIVKGIRLSEKVIDRMREPSDPPRPPTTTPFASPPVVDPLPALVPVSPPPVTSLPPPPLPERVKLPEQVTTPALPPPPAAEPVILPPPPPVATAPAESVGAVSAPAGESVAPPAAAAELTTASPPLEIIASPPSSKPSTSPLADSVASPLAFELFTPPPPPVESVSTHLITKTASESISAPPVEITTPSPPAELVASAAETIPHPPLFVEKPVASSPPPPPTGVSHLLHGVLQCLSFMSVNGTPQIPNMFYMFKTNCFILNRSLLNSGNDDQRSEVFCIMCCFTFRLEKEKSQAHVQAQAEAQAQVKDEVSRILALEKEQSIQKAILRERITAEDERLQAQIYQMERKARQLEERDKELRKQDAFYREQVAKLKERSAQFYKVTNENYHKAAEEVNAKFKRYEISPVCTDLQGQILKCYRENAGKTLLCSNIASQYMQCVNNAKQDKLRTGG</sequence>
<dbReference type="PROSITE" id="PS51808">
    <property type="entry name" value="CHCH"/>
    <property type="match status" value="1"/>
</dbReference>
<dbReference type="KEGG" id="ccar:109073499"/>
<evidence type="ECO:0000256" key="8">
    <source>
        <dbReference type="SAM" id="Coils"/>
    </source>
</evidence>
<feature type="compositionally biased region" description="Pro residues" evidence="9">
    <location>
        <begin position="66"/>
        <end position="80"/>
    </location>
</feature>
<proteinExistence type="predicted"/>
<evidence type="ECO:0000256" key="7">
    <source>
        <dbReference type="ARBA" id="ARBA00034476"/>
    </source>
</evidence>
<evidence type="ECO:0000313" key="10">
    <source>
        <dbReference type="RefSeq" id="XP_042592361.1"/>
    </source>
</evidence>
<keyword evidence="8" id="KW-0175">Coiled coil</keyword>
<name>A0A9Q9X0J5_CYPCA</name>
<dbReference type="PANTHER" id="PTHR21588:SF23">
    <property type="entry name" value="MICOS COMPLEX SUBUNIT MIC19 ISOFORM X1"/>
    <property type="match status" value="1"/>
</dbReference>